<name>A0A429ZVR6_9ENTE</name>
<accession>A0A429ZVR6</accession>
<comment type="caution">
    <text evidence="2">The sequence shown here is derived from an EMBL/GenBank/DDBJ whole genome shotgun (WGS) entry which is preliminary data.</text>
</comment>
<dbReference type="Proteomes" id="UP000287239">
    <property type="component" value="Unassembled WGS sequence"/>
</dbReference>
<evidence type="ECO:0000313" key="3">
    <source>
        <dbReference type="Proteomes" id="UP000287239"/>
    </source>
</evidence>
<feature type="compositionally biased region" description="Low complexity" evidence="1">
    <location>
        <begin position="65"/>
        <end position="74"/>
    </location>
</feature>
<reference evidence="2 3" key="1">
    <citation type="submission" date="2017-05" db="EMBL/GenBank/DDBJ databases">
        <title>Vagococcus spp. assemblies.</title>
        <authorList>
            <person name="Gulvik C.A."/>
        </authorList>
    </citation>
    <scope>NUCLEOTIDE SEQUENCE [LARGE SCALE GENOMIC DNA]</scope>
    <source>
        <strain evidence="2 3">NCFB 2777</strain>
    </source>
</reference>
<dbReference type="GeneID" id="98566881"/>
<keyword evidence="3" id="KW-1185">Reference proteome</keyword>
<dbReference type="RefSeq" id="WP_126777975.1">
    <property type="nucleotide sequence ID" value="NZ_JBQDMR010000001.1"/>
</dbReference>
<protein>
    <submittedName>
        <fullName evidence="2">Uncharacterized protein</fullName>
    </submittedName>
</protein>
<dbReference type="AlphaFoldDB" id="A0A429ZVR6"/>
<proteinExistence type="predicted"/>
<organism evidence="2 3">
    <name type="scientific">Vagococcus salmoninarum</name>
    <dbReference type="NCBI Taxonomy" id="2739"/>
    <lineage>
        <taxon>Bacteria</taxon>
        <taxon>Bacillati</taxon>
        <taxon>Bacillota</taxon>
        <taxon>Bacilli</taxon>
        <taxon>Lactobacillales</taxon>
        <taxon>Enterococcaceae</taxon>
        <taxon>Vagococcus</taxon>
    </lineage>
</organism>
<feature type="compositionally biased region" description="Basic and acidic residues" evidence="1">
    <location>
        <begin position="79"/>
        <end position="90"/>
    </location>
</feature>
<evidence type="ECO:0000256" key="1">
    <source>
        <dbReference type="SAM" id="MobiDB-lite"/>
    </source>
</evidence>
<gene>
    <name evidence="2" type="ORF">CBF35_00750</name>
</gene>
<feature type="region of interest" description="Disordered" evidence="1">
    <location>
        <begin position="54"/>
        <end position="111"/>
    </location>
</feature>
<sequence>MRKKVKMMLVFGLVSGGLLFPRLSLGRGYFSQNLEINFGTTRIGVDESRAEPIETVETTDETTEITETTKTTEISWQESELKESEIKEIEGSTNESDVMAETIETETVSSD</sequence>
<evidence type="ECO:0000313" key="2">
    <source>
        <dbReference type="EMBL" id="RST97854.1"/>
    </source>
</evidence>
<dbReference type="EMBL" id="NGJU01000001">
    <property type="protein sequence ID" value="RST97854.1"/>
    <property type="molecule type" value="Genomic_DNA"/>
</dbReference>